<dbReference type="AlphaFoldDB" id="A0A1A6HI30"/>
<dbReference type="Proteomes" id="UP000092124">
    <property type="component" value="Unassembled WGS sequence"/>
</dbReference>
<evidence type="ECO:0000256" key="1">
    <source>
        <dbReference type="SAM" id="MobiDB-lite"/>
    </source>
</evidence>
<feature type="region of interest" description="Disordered" evidence="1">
    <location>
        <begin position="34"/>
        <end position="62"/>
    </location>
</feature>
<gene>
    <name evidence="2" type="ORF">A6R68_19986</name>
</gene>
<name>A0A1A6HI30_NEOLE</name>
<organism evidence="2 3">
    <name type="scientific">Neotoma lepida</name>
    <name type="common">Desert woodrat</name>
    <dbReference type="NCBI Taxonomy" id="56216"/>
    <lineage>
        <taxon>Eukaryota</taxon>
        <taxon>Metazoa</taxon>
        <taxon>Chordata</taxon>
        <taxon>Craniata</taxon>
        <taxon>Vertebrata</taxon>
        <taxon>Euteleostomi</taxon>
        <taxon>Mammalia</taxon>
        <taxon>Eutheria</taxon>
        <taxon>Euarchontoglires</taxon>
        <taxon>Glires</taxon>
        <taxon>Rodentia</taxon>
        <taxon>Myomorpha</taxon>
        <taxon>Muroidea</taxon>
        <taxon>Cricetidae</taxon>
        <taxon>Neotominae</taxon>
        <taxon>Neotoma</taxon>
    </lineage>
</organism>
<keyword evidence="3" id="KW-1185">Reference proteome</keyword>
<evidence type="ECO:0000313" key="3">
    <source>
        <dbReference type="Proteomes" id="UP000092124"/>
    </source>
</evidence>
<sequence length="110" mass="11705">RWTPSRAAPPARTGQRIREILGGEREEAAPLFPPRLRGLGVKPPGRVSGGGERRKRKGPGGVQEALHRAISVTMGSELVGSAVAIELKTMSNPQEIAKILSAKAALPPLW</sequence>
<proteinExistence type="predicted"/>
<accession>A0A1A6HI30</accession>
<protein>
    <submittedName>
        <fullName evidence="2">Uncharacterized protein</fullName>
    </submittedName>
</protein>
<reference evidence="2 3" key="1">
    <citation type="submission" date="2016-06" db="EMBL/GenBank/DDBJ databases">
        <title>The Draft Genome Sequence and Annotation of the Desert Woodrat Neotoma lepida.</title>
        <authorList>
            <person name="Campbell M."/>
            <person name="Oakeson K.F."/>
            <person name="Yandell M."/>
            <person name="Halpert J.R."/>
            <person name="Dearing D."/>
        </authorList>
    </citation>
    <scope>NUCLEOTIDE SEQUENCE [LARGE SCALE GENOMIC DNA]</scope>
    <source>
        <strain evidence="2">417</strain>
        <tissue evidence="2">Liver</tissue>
    </source>
</reference>
<feature type="non-terminal residue" evidence="2">
    <location>
        <position position="1"/>
    </location>
</feature>
<comment type="caution">
    <text evidence="2">The sequence shown here is derived from an EMBL/GenBank/DDBJ whole genome shotgun (WGS) entry which is preliminary data.</text>
</comment>
<dbReference type="EMBL" id="LZPO01028662">
    <property type="protein sequence ID" value="OBS77625.1"/>
    <property type="molecule type" value="Genomic_DNA"/>
</dbReference>
<evidence type="ECO:0000313" key="2">
    <source>
        <dbReference type="EMBL" id="OBS77625.1"/>
    </source>
</evidence>